<sequence>MSSNGRRIYLVIVLVAALLGPQTFAATDNEDDRENREDRVVLLNNEGETNARTKGKSFATTGLSYDDVLNDPNAKPVTKKEPSLQNFGHEYSNEKPAENLHEDVQMRFAESLKKIAESSTQSKRDAYRMLAMAAEQGHPESRKLIAFSYLFGDYNRWSIDEARSIFEELAAQGSSDAQLALGFLHSTGLGVSKASPAKGLIYYNFAALGGNPLAMMALGYRHMFGLNVPADCEKALEWYQKVAGKVADKVRLTGGVTTSRVRLPDEVEATASAMSSVSSVVIDSNLLSYYKYLAEKGDVQVQTTLGQMYLTGSRGLPRDSRLANHYFTSAAELGHTQAFAYLGRMFLEGTDATPQDNMTAYEYFKRAADKGNPIGQSGLGVMYLYGRGVDKSYDKAYQLFHNAAEQGWVDGQLHLGFMFFNGLGVKRDPKAAIQFFQKAAQSGHVLAYYNLAQMHAKGTGVPRNCPIALEYYKNVAERGRWSDKLMEAYQLFKDREVDQALFKYMFMAELGYEVAQTNVAYILDKEQSPMTTMFERDESFQRAINYWRRSANQEYAYARLKLGDYYYYGLGIEVNMEEAVNQYKVAGEHHNLAQALFNLGYMHESGLGMERDLHLAKRFYDRAGQTHTDAIVPSNLALCKLAVRFAFEYFRSVKLFVVAEQLIGPDWELFVGPVQAMSDGVPALDERQKRHLQWKKYPKMEPAVPMIPLDIDKESEVQVDTVSVMKKALANPLVPLGMAATVVCLVGMFRATLNRNQYRAQLYMRGRCAAQGFTVLALVGGALAFGWDPSRYSKKPQHQAVETEGQHKLPV</sequence>
<dbReference type="InterPro" id="IPR006597">
    <property type="entry name" value="Sel1-like"/>
</dbReference>
<evidence type="ECO:0000256" key="6">
    <source>
        <dbReference type="SAM" id="MobiDB-lite"/>
    </source>
</evidence>
<evidence type="ECO:0000256" key="3">
    <source>
        <dbReference type="ARBA" id="ARBA00022989"/>
    </source>
</evidence>
<evidence type="ECO:0000313" key="11">
    <source>
        <dbReference type="Proteomes" id="UP001175271"/>
    </source>
</evidence>
<dbReference type="EMBL" id="JAUCMV010000003">
    <property type="protein sequence ID" value="KAK0408594.1"/>
    <property type="molecule type" value="Genomic_DNA"/>
</dbReference>
<comment type="caution">
    <text evidence="10">The sequence shown here is derived from an EMBL/GenBank/DDBJ whole genome shotgun (WGS) entry which is preliminary data.</text>
</comment>
<reference evidence="10" key="1">
    <citation type="submission" date="2023-06" db="EMBL/GenBank/DDBJ databases">
        <title>Genomic analysis of the entomopathogenic nematode Steinernema hermaphroditum.</title>
        <authorList>
            <person name="Schwarz E.M."/>
            <person name="Heppert J.K."/>
            <person name="Baniya A."/>
            <person name="Schwartz H.T."/>
            <person name="Tan C.-H."/>
            <person name="Antoshechkin I."/>
            <person name="Sternberg P.W."/>
            <person name="Goodrich-Blair H."/>
            <person name="Dillman A.R."/>
        </authorList>
    </citation>
    <scope>NUCLEOTIDE SEQUENCE</scope>
    <source>
        <strain evidence="10">PS9179</strain>
        <tissue evidence="10">Whole animal</tissue>
    </source>
</reference>
<feature type="domain" description="HIG1" evidence="9">
    <location>
        <begin position="705"/>
        <end position="796"/>
    </location>
</feature>
<keyword evidence="8" id="KW-0732">Signal</keyword>
<dbReference type="PROSITE" id="PS51503">
    <property type="entry name" value="HIG1"/>
    <property type="match status" value="1"/>
</dbReference>
<dbReference type="AlphaFoldDB" id="A0AA39HPR5"/>
<proteinExistence type="inferred from homology"/>
<evidence type="ECO:0000256" key="4">
    <source>
        <dbReference type="ARBA" id="ARBA00023136"/>
    </source>
</evidence>
<evidence type="ECO:0000256" key="1">
    <source>
        <dbReference type="ARBA" id="ARBA00004173"/>
    </source>
</evidence>
<dbReference type="InterPro" id="IPR007667">
    <property type="entry name" value="Hypoxia_induced_domain"/>
</dbReference>
<dbReference type="SMART" id="SM00671">
    <property type="entry name" value="SEL1"/>
    <property type="match status" value="10"/>
</dbReference>
<dbReference type="PANTHER" id="PTHR11102:SF147">
    <property type="entry name" value="SEL1L ADAPTOR SUBUNIT OF ERAD E3 UBIQUITIN LIGASE"/>
    <property type="match status" value="1"/>
</dbReference>
<evidence type="ECO:0000256" key="8">
    <source>
        <dbReference type="SAM" id="SignalP"/>
    </source>
</evidence>
<feature type="chain" id="PRO_5041226080" description="HIG1 domain-containing protein" evidence="8">
    <location>
        <begin position="26"/>
        <end position="811"/>
    </location>
</feature>
<dbReference type="InterPro" id="IPR050767">
    <property type="entry name" value="Sel1_AlgK"/>
</dbReference>
<protein>
    <recommendedName>
        <fullName evidence="9">HIG1 domain-containing protein</fullName>
    </recommendedName>
</protein>
<keyword evidence="4 7" id="KW-0472">Membrane</keyword>
<dbReference type="GO" id="GO:0005739">
    <property type="term" value="C:mitochondrion"/>
    <property type="evidence" value="ECO:0007669"/>
    <property type="project" value="UniProtKB-SubCell"/>
</dbReference>
<evidence type="ECO:0000256" key="7">
    <source>
        <dbReference type="SAM" id="Phobius"/>
    </source>
</evidence>
<dbReference type="Gene3D" id="6.10.140.1320">
    <property type="match status" value="1"/>
</dbReference>
<gene>
    <name evidence="10" type="ORF">QR680_004045</name>
</gene>
<dbReference type="GO" id="GO:0036503">
    <property type="term" value="P:ERAD pathway"/>
    <property type="evidence" value="ECO:0007669"/>
    <property type="project" value="TreeGrafter"/>
</dbReference>
<evidence type="ECO:0000313" key="10">
    <source>
        <dbReference type="EMBL" id="KAK0408594.1"/>
    </source>
</evidence>
<dbReference type="InterPro" id="IPR011990">
    <property type="entry name" value="TPR-like_helical_dom_sf"/>
</dbReference>
<dbReference type="SUPFAM" id="SSF81901">
    <property type="entry name" value="HCP-like"/>
    <property type="match status" value="3"/>
</dbReference>
<feature type="transmembrane region" description="Helical" evidence="7">
    <location>
        <begin position="729"/>
        <end position="749"/>
    </location>
</feature>
<name>A0AA39HPR5_9BILA</name>
<comment type="subcellular location">
    <subcellularLocation>
        <location evidence="1">Mitochondrion</location>
    </subcellularLocation>
</comment>
<comment type="similarity">
    <text evidence="5">Belongs to the sel-1 family.</text>
</comment>
<dbReference type="Proteomes" id="UP001175271">
    <property type="component" value="Unassembled WGS sequence"/>
</dbReference>
<feature type="signal peptide" evidence="8">
    <location>
        <begin position="1"/>
        <end position="25"/>
    </location>
</feature>
<dbReference type="GO" id="GO:0005789">
    <property type="term" value="C:endoplasmic reticulum membrane"/>
    <property type="evidence" value="ECO:0007669"/>
    <property type="project" value="TreeGrafter"/>
</dbReference>
<feature type="transmembrane region" description="Helical" evidence="7">
    <location>
        <begin position="769"/>
        <end position="787"/>
    </location>
</feature>
<evidence type="ECO:0000259" key="9">
    <source>
        <dbReference type="PROSITE" id="PS51503"/>
    </source>
</evidence>
<dbReference type="Pfam" id="PF08238">
    <property type="entry name" value="Sel1"/>
    <property type="match status" value="11"/>
</dbReference>
<dbReference type="PANTHER" id="PTHR11102">
    <property type="entry name" value="SEL-1-LIKE PROTEIN"/>
    <property type="match status" value="1"/>
</dbReference>
<accession>A0AA39HPR5</accession>
<dbReference type="Gene3D" id="1.25.40.10">
    <property type="entry name" value="Tetratricopeptide repeat domain"/>
    <property type="match status" value="2"/>
</dbReference>
<keyword evidence="11" id="KW-1185">Reference proteome</keyword>
<organism evidence="10 11">
    <name type="scientific">Steinernema hermaphroditum</name>
    <dbReference type="NCBI Taxonomy" id="289476"/>
    <lineage>
        <taxon>Eukaryota</taxon>
        <taxon>Metazoa</taxon>
        <taxon>Ecdysozoa</taxon>
        <taxon>Nematoda</taxon>
        <taxon>Chromadorea</taxon>
        <taxon>Rhabditida</taxon>
        <taxon>Tylenchina</taxon>
        <taxon>Panagrolaimomorpha</taxon>
        <taxon>Strongyloidoidea</taxon>
        <taxon>Steinernematidae</taxon>
        <taxon>Steinernema</taxon>
    </lineage>
</organism>
<evidence type="ECO:0000256" key="5">
    <source>
        <dbReference type="ARBA" id="ARBA00038101"/>
    </source>
</evidence>
<keyword evidence="3 7" id="KW-1133">Transmembrane helix</keyword>
<dbReference type="Pfam" id="PF04588">
    <property type="entry name" value="HIG_1_N"/>
    <property type="match status" value="1"/>
</dbReference>
<keyword evidence="2 7" id="KW-0812">Transmembrane</keyword>
<evidence type="ECO:0000256" key="2">
    <source>
        <dbReference type="ARBA" id="ARBA00022692"/>
    </source>
</evidence>
<feature type="region of interest" description="Disordered" evidence="6">
    <location>
        <begin position="69"/>
        <end position="89"/>
    </location>
</feature>